<keyword evidence="4" id="KW-1003">Cell membrane</keyword>
<dbReference type="AlphaFoldDB" id="A0A226MWX2"/>
<keyword evidence="11" id="KW-0106">Calcium</keyword>
<evidence type="ECO:0000256" key="5">
    <source>
        <dbReference type="ARBA" id="ARBA00022553"/>
    </source>
</evidence>
<feature type="compositionally biased region" description="Acidic residues" evidence="25">
    <location>
        <begin position="15"/>
        <end position="32"/>
    </location>
</feature>
<keyword evidence="18" id="KW-0472">Membrane</keyword>
<accession>A0A226MWX2</accession>
<evidence type="ECO:0000256" key="16">
    <source>
        <dbReference type="ARBA" id="ARBA00023065"/>
    </source>
</evidence>
<reference evidence="26 27" key="1">
    <citation type="submission" date="2016-07" db="EMBL/GenBank/DDBJ databases">
        <title>Disparate Historic Effective Population Sizes Predicted by Modern Levels of Genome Diversity for the Scaled Quail (Callipepla squamata) and the Northern Bobwhite (Colinus virginianus): Inferences from First and Second Generation Draft Genome Assemblies for Sympatric New World Quail.</title>
        <authorList>
            <person name="Oldeschulte D.L."/>
            <person name="Halley Y.A."/>
            <person name="Bhattarai E.K."/>
            <person name="Brashear W.A."/>
            <person name="Hill J."/>
            <person name="Metz R.P."/>
            <person name="Johnson C.D."/>
            <person name="Rollins D."/>
            <person name="Peterson M.J."/>
            <person name="Bickhart D.M."/>
            <person name="Decker J.E."/>
            <person name="Seabury C.M."/>
        </authorList>
    </citation>
    <scope>NUCLEOTIDE SEQUENCE [LARGE SCALE GENOMIC DNA]</scope>
    <source>
        <strain evidence="26 27">Texas</strain>
        <tissue evidence="26">Leg muscle</tissue>
    </source>
</reference>
<evidence type="ECO:0000256" key="19">
    <source>
        <dbReference type="ARBA" id="ARBA00023273"/>
    </source>
</evidence>
<keyword evidence="8" id="KW-0479">Metal-binding</keyword>
<evidence type="ECO:0000256" key="9">
    <source>
        <dbReference type="ARBA" id="ARBA00022737"/>
    </source>
</evidence>
<dbReference type="PROSITE" id="PS50088">
    <property type="entry name" value="ANK_REPEAT"/>
    <property type="match status" value="1"/>
</dbReference>
<comment type="subcellular location">
    <subcellularLocation>
        <location evidence="2">Cell membrane</location>
        <topology evidence="2">Multi-pass membrane protein</topology>
    </subcellularLocation>
    <subcellularLocation>
        <location evidence="1">Cell projection</location>
        <location evidence="1">Neuron projection</location>
    </subcellularLocation>
    <subcellularLocation>
        <location evidence="21">Postsynaptic cell membrane</location>
    </subcellularLocation>
</comment>
<keyword evidence="6" id="KW-0109">Calcium transport</keyword>
<keyword evidence="14 24" id="KW-0040">ANK repeat</keyword>
<keyword evidence="19" id="KW-0966">Cell projection</keyword>
<evidence type="ECO:0000313" key="27">
    <source>
        <dbReference type="Proteomes" id="UP000198323"/>
    </source>
</evidence>
<protein>
    <submittedName>
        <fullName evidence="26">Uncharacterized protein</fullName>
    </submittedName>
</protein>
<keyword evidence="16" id="KW-0406">Ion transport</keyword>
<evidence type="ECO:0000313" key="26">
    <source>
        <dbReference type="EMBL" id="OXB59499.1"/>
    </source>
</evidence>
<dbReference type="Pfam" id="PF00023">
    <property type="entry name" value="Ank"/>
    <property type="match status" value="1"/>
</dbReference>
<dbReference type="EMBL" id="MCFN01000384">
    <property type="protein sequence ID" value="OXB59499.1"/>
    <property type="molecule type" value="Genomic_DNA"/>
</dbReference>
<keyword evidence="18" id="KW-0628">Postsynaptic cell membrane</keyword>
<proteinExistence type="predicted"/>
<feature type="repeat" description="ANK" evidence="24">
    <location>
        <begin position="243"/>
        <end position="275"/>
    </location>
</feature>
<dbReference type="PANTHER" id="PTHR10582">
    <property type="entry name" value="TRANSIENT RECEPTOR POTENTIAL ION CHANNEL PROTEIN"/>
    <property type="match status" value="1"/>
</dbReference>
<dbReference type="STRING" id="9009.A0A226MWX2"/>
<evidence type="ECO:0000256" key="8">
    <source>
        <dbReference type="ARBA" id="ARBA00022723"/>
    </source>
</evidence>
<keyword evidence="13" id="KW-0770">Synapse</keyword>
<keyword evidence="3" id="KW-0813">Transport</keyword>
<evidence type="ECO:0000256" key="13">
    <source>
        <dbReference type="ARBA" id="ARBA00023018"/>
    </source>
</evidence>
<keyword evidence="9" id="KW-0677">Repeat</keyword>
<evidence type="ECO:0000256" key="21">
    <source>
        <dbReference type="ARBA" id="ARBA00034100"/>
    </source>
</evidence>
<dbReference type="InterPro" id="IPR008347">
    <property type="entry name" value="TrpV1-4"/>
</dbReference>
<feature type="compositionally biased region" description="Polar residues" evidence="25">
    <location>
        <begin position="37"/>
        <end position="50"/>
    </location>
</feature>
<evidence type="ECO:0000256" key="18">
    <source>
        <dbReference type="ARBA" id="ARBA00023257"/>
    </source>
</evidence>
<dbReference type="PANTHER" id="PTHR10582:SF17">
    <property type="entry name" value="TRANSIENT RECEPTOR POTENTIAL CATION CHANNEL SUBFAMILY V MEMBER 1"/>
    <property type="match status" value="1"/>
</dbReference>
<evidence type="ECO:0000256" key="3">
    <source>
        <dbReference type="ARBA" id="ARBA00022448"/>
    </source>
</evidence>
<dbReference type="Proteomes" id="UP000198323">
    <property type="component" value="Unassembled WGS sequence"/>
</dbReference>
<evidence type="ECO:0000256" key="17">
    <source>
        <dbReference type="ARBA" id="ARBA00023180"/>
    </source>
</evidence>
<gene>
    <name evidence="26" type="ORF">ASZ78_004472</name>
</gene>
<organism evidence="26 27">
    <name type="scientific">Callipepla squamata</name>
    <name type="common">Scaled quail</name>
    <dbReference type="NCBI Taxonomy" id="9009"/>
    <lineage>
        <taxon>Eukaryota</taxon>
        <taxon>Metazoa</taxon>
        <taxon>Chordata</taxon>
        <taxon>Craniata</taxon>
        <taxon>Vertebrata</taxon>
        <taxon>Euteleostomi</taxon>
        <taxon>Archelosauria</taxon>
        <taxon>Archosauria</taxon>
        <taxon>Dinosauria</taxon>
        <taxon>Saurischia</taxon>
        <taxon>Theropoda</taxon>
        <taxon>Coelurosauria</taxon>
        <taxon>Aves</taxon>
        <taxon>Neognathae</taxon>
        <taxon>Galloanserae</taxon>
        <taxon>Galliformes</taxon>
        <taxon>Odontophoridae</taxon>
        <taxon>Callipepla</taxon>
    </lineage>
</organism>
<name>A0A226MWX2_CALSU</name>
<evidence type="ECO:0000256" key="6">
    <source>
        <dbReference type="ARBA" id="ARBA00022568"/>
    </source>
</evidence>
<evidence type="ECO:0000256" key="22">
    <source>
        <dbReference type="ARBA" id="ARBA00034430"/>
    </source>
</evidence>
<dbReference type="GO" id="GO:0046872">
    <property type="term" value="F:metal ion binding"/>
    <property type="evidence" value="ECO:0007669"/>
    <property type="project" value="UniProtKB-KW"/>
</dbReference>
<evidence type="ECO:0000256" key="24">
    <source>
        <dbReference type="PROSITE-ProRule" id="PRU00023"/>
    </source>
</evidence>
<dbReference type="GO" id="GO:0005262">
    <property type="term" value="F:calcium channel activity"/>
    <property type="evidence" value="ECO:0007669"/>
    <property type="project" value="UniProtKB-KW"/>
</dbReference>
<comment type="caution">
    <text evidence="26">The sequence shown here is derived from an EMBL/GenBank/DDBJ whole genome shotgun (WGS) entry which is preliminary data.</text>
</comment>
<dbReference type="OrthoDB" id="533508at2759"/>
<dbReference type="GO" id="GO:0005516">
    <property type="term" value="F:calmodulin binding"/>
    <property type="evidence" value="ECO:0007669"/>
    <property type="project" value="UniProtKB-KW"/>
</dbReference>
<evidence type="ECO:0000256" key="7">
    <source>
        <dbReference type="ARBA" id="ARBA00022673"/>
    </source>
</evidence>
<evidence type="ECO:0000256" key="20">
    <source>
        <dbReference type="ARBA" id="ARBA00023303"/>
    </source>
</evidence>
<dbReference type="GO" id="GO:0043005">
    <property type="term" value="C:neuron projection"/>
    <property type="evidence" value="ECO:0007669"/>
    <property type="project" value="UniProtKB-SubCell"/>
</dbReference>
<dbReference type="GO" id="GO:0045211">
    <property type="term" value="C:postsynaptic membrane"/>
    <property type="evidence" value="ECO:0007669"/>
    <property type="project" value="UniProtKB-SubCell"/>
</dbReference>
<dbReference type="InterPro" id="IPR024862">
    <property type="entry name" value="TRPV"/>
</dbReference>
<dbReference type="InterPro" id="IPR002110">
    <property type="entry name" value="Ankyrin_rpt"/>
</dbReference>
<evidence type="ECO:0000256" key="25">
    <source>
        <dbReference type="SAM" id="MobiDB-lite"/>
    </source>
</evidence>
<dbReference type="SMART" id="SM00248">
    <property type="entry name" value="ANK"/>
    <property type="match status" value="2"/>
</dbReference>
<evidence type="ECO:0000256" key="1">
    <source>
        <dbReference type="ARBA" id="ARBA00004487"/>
    </source>
</evidence>
<keyword evidence="5" id="KW-0597">Phosphoprotein</keyword>
<feature type="region of interest" description="Disordered" evidence="25">
    <location>
        <begin position="1"/>
        <end position="50"/>
    </location>
</feature>
<keyword evidence="12" id="KW-0112">Calmodulin-binding</keyword>
<keyword evidence="10" id="KW-0547">Nucleotide-binding</keyword>
<comment type="catalytic activity">
    <reaction evidence="22">
        <text>K(+)(in) = K(+)(out)</text>
        <dbReference type="Rhea" id="RHEA:29463"/>
        <dbReference type="ChEBI" id="CHEBI:29103"/>
    </reaction>
</comment>
<dbReference type="InterPro" id="IPR036770">
    <property type="entry name" value="Ankyrin_rpt-contain_sf"/>
</dbReference>
<dbReference type="PRINTS" id="PR01768">
    <property type="entry name" value="TRPVRECEPTOR"/>
</dbReference>
<sequence length="301" mass="34415">MSSILEKMKKFGSSDIEESEVTDEHTDGEDSALETPDNLQSTFSSKVQPPKSNIFARRGRFVMGDSDKDMAPMDSFYQMDHLMAPSIIKFHANMERGKLHKKYFTCHLLASLKIQPINLDDKITPVYPVRLLSTDSITGCSEKAFKFYDRRRIFDAVARGSTRDLDDLLLYLNRTLKHLTDDEFRALILFVTEPETGKTCLLKAMLNLHDGKNDTIPLLLDIAKKTGTLKEFVNAEYTDNYYKGQTALHIAIERRNMYLVKLLVQNGADVHARACGEFFRKIKGKPGFYFGRIKHIMNLID</sequence>
<evidence type="ECO:0000256" key="12">
    <source>
        <dbReference type="ARBA" id="ARBA00022860"/>
    </source>
</evidence>
<dbReference type="SUPFAM" id="SSF48403">
    <property type="entry name" value="Ankyrin repeat"/>
    <property type="match status" value="1"/>
</dbReference>
<keyword evidence="7" id="KW-0107">Calcium channel</keyword>
<comment type="catalytic activity">
    <reaction evidence="23">
        <text>Na(+)(in) = Na(+)(out)</text>
        <dbReference type="Rhea" id="RHEA:34963"/>
        <dbReference type="ChEBI" id="CHEBI:29101"/>
    </reaction>
</comment>
<keyword evidence="17" id="KW-0325">Glycoprotein</keyword>
<dbReference type="GO" id="GO:0000166">
    <property type="term" value="F:nucleotide binding"/>
    <property type="evidence" value="ECO:0007669"/>
    <property type="project" value="UniProtKB-KW"/>
</dbReference>
<dbReference type="Gene3D" id="1.25.40.20">
    <property type="entry name" value="Ankyrin repeat-containing domain"/>
    <property type="match status" value="1"/>
</dbReference>
<keyword evidence="15" id="KW-0915">Sodium</keyword>
<keyword evidence="27" id="KW-1185">Reference proteome</keyword>
<evidence type="ECO:0000256" key="2">
    <source>
        <dbReference type="ARBA" id="ARBA00004651"/>
    </source>
</evidence>
<evidence type="ECO:0000256" key="4">
    <source>
        <dbReference type="ARBA" id="ARBA00022475"/>
    </source>
</evidence>
<dbReference type="GO" id="GO:0098703">
    <property type="term" value="P:calcium ion import across plasma membrane"/>
    <property type="evidence" value="ECO:0007669"/>
    <property type="project" value="TreeGrafter"/>
</dbReference>
<evidence type="ECO:0000256" key="15">
    <source>
        <dbReference type="ARBA" id="ARBA00023053"/>
    </source>
</evidence>
<evidence type="ECO:0000256" key="23">
    <source>
        <dbReference type="ARBA" id="ARBA00036239"/>
    </source>
</evidence>
<keyword evidence="20" id="KW-0407">Ion channel</keyword>
<evidence type="ECO:0000256" key="11">
    <source>
        <dbReference type="ARBA" id="ARBA00022837"/>
    </source>
</evidence>
<evidence type="ECO:0000256" key="14">
    <source>
        <dbReference type="ARBA" id="ARBA00023043"/>
    </source>
</evidence>
<dbReference type="PROSITE" id="PS50297">
    <property type="entry name" value="ANK_REP_REGION"/>
    <property type="match status" value="1"/>
</dbReference>
<evidence type="ECO:0000256" key="10">
    <source>
        <dbReference type="ARBA" id="ARBA00022741"/>
    </source>
</evidence>